<organism evidence="3 4">
    <name type="scientific">Azospirillum brasilense</name>
    <dbReference type="NCBI Taxonomy" id="192"/>
    <lineage>
        <taxon>Bacteria</taxon>
        <taxon>Pseudomonadati</taxon>
        <taxon>Pseudomonadota</taxon>
        <taxon>Alphaproteobacteria</taxon>
        <taxon>Rhodospirillales</taxon>
        <taxon>Azospirillaceae</taxon>
        <taxon>Azospirillum</taxon>
    </lineage>
</organism>
<keyword evidence="1" id="KW-1133">Transmembrane helix</keyword>
<accession>A0ABU4P717</accession>
<feature type="domain" description="CD-NTase-associated protein 15" evidence="2">
    <location>
        <begin position="73"/>
        <end position="190"/>
    </location>
</feature>
<dbReference type="InterPro" id="IPR041208">
    <property type="entry name" value="Cap15"/>
</dbReference>
<feature type="transmembrane region" description="Helical" evidence="1">
    <location>
        <begin position="7"/>
        <end position="31"/>
    </location>
</feature>
<proteinExistence type="predicted"/>
<evidence type="ECO:0000313" key="4">
    <source>
        <dbReference type="Proteomes" id="UP001277471"/>
    </source>
</evidence>
<feature type="transmembrane region" description="Helical" evidence="1">
    <location>
        <begin position="43"/>
        <end position="62"/>
    </location>
</feature>
<dbReference type="Pfam" id="PF18153">
    <property type="entry name" value="Cap15_CD_rec"/>
    <property type="match status" value="1"/>
</dbReference>
<dbReference type="EMBL" id="JAWXYC010000004">
    <property type="protein sequence ID" value="MDX5953061.1"/>
    <property type="molecule type" value="Genomic_DNA"/>
</dbReference>
<reference evidence="3 4" key="1">
    <citation type="submission" date="2023-11" db="EMBL/GenBank/DDBJ databases">
        <title>MicrobeMod: A computational toolkit for identifying prokaryotic methylation and restriction-modification with nanopore sequencing.</title>
        <authorList>
            <person name="Crits-Christoph A."/>
            <person name="Kang S.C."/>
            <person name="Lee H."/>
            <person name="Ostrov N."/>
        </authorList>
    </citation>
    <scope>NUCLEOTIDE SEQUENCE [LARGE SCALE GENOMIC DNA]</scope>
    <source>
        <strain evidence="3 4">ATCC 29145</strain>
    </source>
</reference>
<evidence type="ECO:0000256" key="1">
    <source>
        <dbReference type="SAM" id="Phobius"/>
    </source>
</evidence>
<name>A0ABU4P717_AZOBR</name>
<gene>
    <name evidence="3" type="ORF">SIM66_17925</name>
</gene>
<keyword evidence="1" id="KW-0812">Transmembrane</keyword>
<evidence type="ECO:0000259" key="2">
    <source>
        <dbReference type="Pfam" id="PF18153"/>
    </source>
</evidence>
<sequence length="201" mass="22504">MLHLFPVRYIIIGIIALAAVSAIMAGYAGWVGTGDALNDILKVARWSSAAAAALPIIAYAAWRWIPPLQRLIFPYLGGIWIGELHYSGPNGVGVRDVSLIVNHTLLKVSMILDSAESTSRTLAVHAERDTGMDRDRLYYVYLTERKEGVPGAGDRYRGLAIMRVDYSSTMELHGDYFTERQHLGTLKLTRAVRTSWWKLWK</sequence>
<evidence type="ECO:0000313" key="3">
    <source>
        <dbReference type="EMBL" id="MDX5953061.1"/>
    </source>
</evidence>
<dbReference type="GeneID" id="56450259"/>
<comment type="caution">
    <text evidence="3">The sequence shown here is derived from an EMBL/GenBank/DDBJ whole genome shotgun (WGS) entry which is preliminary data.</text>
</comment>
<dbReference type="RefSeq" id="WP_137165173.1">
    <property type="nucleotide sequence ID" value="NZ_CP012914.1"/>
</dbReference>
<protein>
    <recommendedName>
        <fullName evidence="2">CD-NTase-associated protein 15 domain-containing protein</fullName>
    </recommendedName>
</protein>
<keyword evidence="4" id="KW-1185">Reference proteome</keyword>
<keyword evidence="1" id="KW-0472">Membrane</keyword>
<dbReference type="Proteomes" id="UP001277471">
    <property type="component" value="Unassembled WGS sequence"/>
</dbReference>